<accession>A0A239JD00</accession>
<keyword evidence="2" id="KW-0012">Acyltransferase</keyword>
<proteinExistence type="predicted"/>
<dbReference type="Proteomes" id="UP000198309">
    <property type="component" value="Unassembled WGS sequence"/>
</dbReference>
<dbReference type="CDD" id="cd04301">
    <property type="entry name" value="NAT_SF"/>
    <property type="match status" value="1"/>
</dbReference>
<dbReference type="AlphaFoldDB" id="A0A239JD00"/>
<dbReference type="SUPFAM" id="SSF55729">
    <property type="entry name" value="Acyl-CoA N-acyltransferases (Nat)"/>
    <property type="match status" value="1"/>
</dbReference>
<organism evidence="4 7">
    <name type="scientific">Pseudomonas delhiensis</name>
    <dbReference type="NCBI Taxonomy" id="366289"/>
    <lineage>
        <taxon>Bacteria</taxon>
        <taxon>Pseudomonadati</taxon>
        <taxon>Pseudomonadota</taxon>
        <taxon>Gammaproteobacteria</taxon>
        <taxon>Pseudomonadales</taxon>
        <taxon>Pseudomonadaceae</taxon>
        <taxon>Pseudomonas</taxon>
    </lineage>
</organism>
<dbReference type="PANTHER" id="PTHR43877">
    <property type="entry name" value="AMINOALKYLPHOSPHONATE N-ACETYLTRANSFERASE-RELATED-RELATED"/>
    <property type="match status" value="1"/>
</dbReference>
<evidence type="ECO:0000313" key="7">
    <source>
        <dbReference type="Proteomes" id="UP000199693"/>
    </source>
</evidence>
<keyword evidence="6" id="KW-1185">Reference proteome</keyword>
<evidence type="ECO:0000313" key="4">
    <source>
        <dbReference type="EMBL" id="SDH95539.1"/>
    </source>
</evidence>
<protein>
    <submittedName>
        <fullName evidence="4">N-acetylglutamate synthase, GNAT family</fullName>
    </submittedName>
</protein>
<dbReference type="EMBL" id="FNEC01000001">
    <property type="protein sequence ID" value="SDH95539.1"/>
    <property type="molecule type" value="Genomic_DNA"/>
</dbReference>
<sequence length="161" mass="17403">MSEQHNVHTLIPDSPFATFEVRVASAADAAALAPLLQQLDADEPAPDVALLALRLETPEPRRVVLVAEREGRLLGTCTLNLIEHLAHGFARSAVLEDMVVDSRARGQGIGQALIGRAAQRAREWGCYKLALSSHLDREAAHRFYTAMGFAAHGVSLALPLH</sequence>
<dbReference type="PROSITE" id="PS51186">
    <property type="entry name" value="GNAT"/>
    <property type="match status" value="1"/>
</dbReference>
<feature type="domain" description="N-acetyltransferase" evidence="3">
    <location>
        <begin position="19"/>
        <end position="161"/>
    </location>
</feature>
<dbReference type="InterPro" id="IPR000182">
    <property type="entry name" value="GNAT_dom"/>
</dbReference>
<dbReference type="EMBL" id="FZPC01000012">
    <property type="protein sequence ID" value="SNT03725.1"/>
    <property type="molecule type" value="Genomic_DNA"/>
</dbReference>
<evidence type="ECO:0000313" key="6">
    <source>
        <dbReference type="Proteomes" id="UP000198309"/>
    </source>
</evidence>
<evidence type="ECO:0000313" key="5">
    <source>
        <dbReference type="EMBL" id="SNT03725.1"/>
    </source>
</evidence>
<dbReference type="Pfam" id="PF00583">
    <property type="entry name" value="Acetyltransf_1"/>
    <property type="match status" value="1"/>
</dbReference>
<dbReference type="GO" id="GO:0016747">
    <property type="term" value="F:acyltransferase activity, transferring groups other than amino-acyl groups"/>
    <property type="evidence" value="ECO:0007669"/>
    <property type="project" value="InterPro"/>
</dbReference>
<dbReference type="Gene3D" id="3.40.630.30">
    <property type="match status" value="1"/>
</dbReference>
<reference evidence="5 6" key="2">
    <citation type="submission" date="2017-06" db="EMBL/GenBank/DDBJ databases">
        <authorList>
            <person name="Varghese N."/>
            <person name="Submissions S."/>
        </authorList>
    </citation>
    <scope>NUCLEOTIDE SEQUENCE [LARGE SCALE GENOMIC DNA]</scope>
    <source>
        <strain evidence="5 6">RLD-1</strain>
    </source>
</reference>
<gene>
    <name evidence="4" type="ORF">SAMN05216189_100197</name>
    <name evidence="5" type="ORF">SAMN06295949_11278</name>
</gene>
<evidence type="ECO:0000259" key="3">
    <source>
        <dbReference type="PROSITE" id="PS51186"/>
    </source>
</evidence>
<dbReference type="InterPro" id="IPR050832">
    <property type="entry name" value="Bact_Acetyltransf"/>
</dbReference>
<dbReference type="PANTHER" id="PTHR43877:SF1">
    <property type="entry name" value="ACETYLTRANSFERASE"/>
    <property type="match status" value="1"/>
</dbReference>
<reference evidence="4 7" key="1">
    <citation type="submission" date="2016-10" db="EMBL/GenBank/DDBJ databases">
        <authorList>
            <person name="de Groot N.N."/>
        </authorList>
    </citation>
    <scope>NUCLEOTIDE SEQUENCE [LARGE SCALE GENOMIC DNA]</scope>
    <source>
        <strain evidence="4 7">CCM 7361</strain>
    </source>
</reference>
<evidence type="ECO:0000256" key="2">
    <source>
        <dbReference type="ARBA" id="ARBA00023315"/>
    </source>
</evidence>
<keyword evidence="1" id="KW-0808">Transferase</keyword>
<name>A0A239JD00_9PSED</name>
<dbReference type="InterPro" id="IPR016181">
    <property type="entry name" value="Acyl_CoA_acyltransferase"/>
</dbReference>
<evidence type="ECO:0000256" key="1">
    <source>
        <dbReference type="ARBA" id="ARBA00022679"/>
    </source>
</evidence>
<dbReference type="Proteomes" id="UP000199693">
    <property type="component" value="Unassembled WGS sequence"/>
</dbReference>
<dbReference type="RefSeq" id="WP_089391818.1">
    <property type="nucleotide sequence ID" value="NZ_FNEC01000001.1"/>
</dbReference>